<organism evidence="3 4">
    <name type="scientific">Gossypium stocksii</name>
    <dbReference type="NCBI Taxonomy" id="47602"/>
    <lineage>
        <taxon>Eukaryota</taxon>
        <taxon>Viridiplantae</taxon>
        <taxon>Streptophyta</taxon>
        <taxon>Embryophyta</taxon>
        <taxon>Tracheophyta</taxon>
        <taxon>Spermatophyta</taxon>
        <taxon>Magnoliopsida</taxon>
        <taxon>eudicotyledons</taxon>
        <taxon>Gunneridae</taxon>
        <taxon>Pentapetalae</taxon>
        <taxon>rosids</taxon>
        <taxon>malvids</taxon>
        <taxon>Malvales</taxon>
        <taxon>Malvaceae</taxon>
        <taxon>Malvoideae</taxon>
        <taxon>Gossypium</taxon>
    </lineage>
</organism>
<dbReference type="AlphaFoldDB" id="A0A9D3W6N0"/>
<protein>
    <recommendedName>
        <fullName evidence="2">Retrotransposon gag domain-containing protein</fullName>
    </recommendedName>
</protein>
<accession>A0A9D3W6N0</accession>
<dbReference type="Pfam" id="PF03732">
    <property type="entry name" value="Retrotrans_gag"/>
    <property type="match status" value="1"/>
</dbReference>
<feature type="region of interest" description="Disordered" evidence="1">
    <location>
        <begin position="334"/>
        <end position="357"/>
    </location>
</feature>
<name>A0A9D3W6N0_9ROSI</name>
<evidence type="ECO:0000313" key="3">
    <source>
        <dbReference type="EMBL" id="KAH1113492.1"/>
    </source>
</evidence>
<dbReference type="EMBL" id="JAIQCV010000003">
    <property type="protein sequence ID" value="KAH1113492.1"/>
    <property type="molecule type" value="Genomic_DNA"/>
</dbReference>
<feature type="region of interest" description="Disordered" evidence="1">
    <location>
        <begin position="282"/>
        <end position="304"/>
    </location>
</feature>
<sequence length="357" mass="40081">MLSVVEKRVNKLDMSIEEMKESHDALGRNDALKAMVIALKEETMAMTKALNTRIEEFQGDLALCRATVGNGVPSASLNCEDVLKLKEFARTRSACGVDNFLWRMKNYFRAKSIMNDASKDEFKGELKGLFYPEFTEEETQAKLRWLTQQGIVEEYVREFKESMLQILDVIEKEALLAFKNGLKLWVRKEVEQEGVQELLKAMTVAESVVKLNLGKDKLESSKSKEMGICEGNHKKNNDSSGNGNDGGNGKPRVGKKKPNKKMGKLKFFLCDGPHLLKKCLKKSELSKKDKPKGKATRLGSSARGAKAKEAECEKKLVECFLCHGVHRLRKCPKKSTIEGGDALNEEPKNFGSNKRKV</sequence>
<evidence type="ECO:0000313" key="4">
    <source>
        <dbReference type="Proteomes" id="UP000828251"/>
    </source>
</evidence>
<dbReference type="OrthoDB" id="1000367at2759"/>
<proteinExistence type="predicted"/>
<dbReference type="InterPro" id="IPR005162">
    <property type="entry name" value="Retrotrans_gag_dom"/>
</dbReference>
<feature type="region of interest" description="Disordered" evidence="1">
    <location>
        <begin position="224"/>
        <end position="259"/>
    </location>
</feature>
<keyword evidence="4" id="KW-1185">Reference proteome</keyword>
<feature type="domain" description="Retrotransposon gag" evidence="2">
    <location>
        <begin position="112"/>
        <end position="183"/>
    </location>
</feature>
<dbReference type="Proteomes" id="UP000828251">
    <property type="component" value="Unassembled WGS sequence"/>
</dbReference>
<gene>
    <name evidence="3" type="ORF">J1N35_006870</name>
</gene>
<reference evidence="3 4" key="1">
    <citation type="journal article" date="2021" name="Plant Biotechnol. J.">
        <title>Multi-omics assisted identification of the key and species-specific regulatory components of drought-tolerant mechanisms in Gossypium stocksii.</title>
        <authorList>
            <person name="Yu D."/>
            <person name="Ke L."/>
            <person name="Zhang D."/>
            <person name="Wu Y."/>
            <person name="Sun Y."/>
            <person name="Mei J."/>
            <person name="Sun J."/>
            <person name="Sun Y."/>
        </authorList>
    </citation>
    <scope>NUCLEOTIDE SEQUENCE [LARGE SCALE GENOMIC DNA]</scope>
    <source>
        <strain evidence="4">cv. E1</strain>
        <tissue evidence="3">Leaf</tissue>
    </source>
</reference>
<evidence type="ECO:0000256" key="1">
    <source>
        <dbReference type="SAM" id="MobiDB-lite"/>
    </source>
</evidence>
<comment type="caution">
    <text evidence="3">The sequence shown here is derived from an EMBL/GenBank/DDBJ whole genome shotgun (WGS) entry which is preliminary data.</text>
</comment>
<feature type="compositionally biased region" description="Basic and acidic residues" evidence="1">
    <location>
        <begin position="224"/>
        <end position="237"/>
    </location>
</feature>
<evidence type="ECO:0000259" key="2">
    <source>
        <dbReference type="Pfam" id="PF03732"/>
    </source>
</evidence>